<proteinExistence type="predicted"/>
<sequence length="375" mass="42434">MMYWNFSRIEVGKKAWFCVAIFIDALLSLKSDAHLDAQFRMQIDILHVALSAGGKSDNRVNQIFAVQITVHQQFPAGLFNTLAAPARVIRVRFAAGARENDFRVIEVGFAPQIEPFCERFRESHVGDRSTVGEPAQRRLQCIGKTAGFDNHVSALLSGQFFNLQTDIGAKRIEAVIGPVTAGNFAAMFDRVDTDDDGCTGFFRQLNRNLPNGTQSDHNDKIPHPHVSITHAAHGELRRVVTDSIFPGRPLRHFAQLVVINGIHDDRLLQRPIAADTVARLVLRHVIAAFDNVANDHVAQLELTKLNAPRRALFTRGKHLPLRVKLLINEGTCRTEIYHFGAVFWRAEARTNFHFMDGNRTIFIFHQRRYTRRCRN</sequence>
<organism evidence="1 2">
    <name type="scientific">Enterobacter ludwigii</name>
    <dbReference type="NCBI Taxonomy" id="299767"/>
    <lineage>
        <taxon>Bacteria</taxon>
        <taxon>Pseudomonadati</taxon>
        <taxon>Pseudomonadota</taxon>
        <taxon>Gammaproteobacteria</taxon>
        <taxon>Enterobacterales</taxon>
        <taxon>Enterobacteriaceae</taxon>
        <taxon>Enterobacter</taxon>
        <taxon>Enterobacter cloacae complex</taxon>
    </lineage>
</organism>
<name>G8LDP2_9ENTR</name>
<evidence type="ECO:0000313" key="2">
    <source>
        <dbReference type="Proteomes" id="UP000007838"/>
    </source>
</evidence>
<dbReference type="HOGENOM" id="CLU_737198_0_0_6"/>
<protein>
    <submittedName>
        <fullName evidence="1">Uncharacterized protein</fullName>
    </submittedName>
</protein>
<evidence type="ECO:0000313" key="1">
    <source>
        <dbReference type="EMBL" id="AEW73903.1"/>
    </source>
</evidence>
<dbReference type="Proteomes" id="UP000007838">
    <property type="component" value="Chromosome"/>
</dbReference>
<dbReference type="EMBL" id="CP002886">
    <property type="protein sequence ID" value="AEW73903.1"/>
    <property type="molecule type" value="Genomic_DNA"/>
</dbReference>
<accession>G8LDP2</accession>
<reference evidence="1 2" key="1">
    <citation type="journal article" date="2011" name="Stand. Genomic Sci.">
        <title>Complete genome of the onion pathogen Enterobacter cloacae EcWSU1.</title>
        <authorList>
            <person name="Humann J.L."/>
            <person name="Wildung M."/>
            <person name="Cheng C.H."/>
            <person name="Lee T."/>
            <person name="Stewart J.E."/>
            <person name="Drew J.C."/>
            <person name="Triplett E.W."/>
            <person name="Main D."/>
            <person name="Schroeder B.K."/>
        </authorList>
    </citation>
    <scope>NUCLEOTIDE SEQUENCE [LARGE SCALE GENOMIC DNA]</scope>
    <source>
        <strain evidence="1 2">EcWSU1</strain>
    </source>
</reference>
<dbReference type="KEGG" id="eec:EcWSU1_02468"/>
<dbReference type="AlphaFoldDB" id="G8LDP2"/>
<gene>
    <name evidence="1" type="ORF">EcWSU1_02468</name>
</gene>